<evidence type="ECO:0000313" key="3">
    <source>
        <dbReference type="Proteomes" id="UP000070255"/>
    </source>
</evidence>
<proteinExistence type="predicted"/>
<reference evidence="2 3" key="1">
    <citation type="submission" date="2015-11" db="EMBL/GenBank/DDBJ databases">
        <authorList>
            <person name="Sahl J."/>
            <person name="Wagner D."/>
            <person name="Keim P."/>
        </authorList>
    </citation>
    <scope>NUCLEOTIDE SEQUENCE [LARGE SCALE GENOMIC DNA]</scope>
    <source>
        <strain evidence="2 3">BDU18</strain>
    </source>
</reference>
<sequence>MRHAKGLIDEWRTEYNAERPHSSLGYLTPAQFAQAYDEKQQFLTSDSNYSPD</sequence>
<accession>A0ABR5TED7</accession>
<evidence type="ECO:0000313" key="2">
    <source>
        <dbReference type="EMBL" id="KWZ43336.1"/>
    </source>
</evidence>
<gene>
    <name evidence="2" type="ORF">WS72_11000</name>
</gene>
<dbReference type="InterPro" id="IPR012337">
    <property type="entry name" value="RNaseH-like_sf"/>
</dbReference>
<organism evidence="2 3">
    <name type="scientific">Burkholderia savannae</name>
    <dbReference type="NCBI Taxonomy" id="1637837"/>
    <lineage>
        <taxon>Bacteria</taxon>
        <taxon>Pseudomonadati</taxon>
        <taxon>Pseudomonadota</taxon>
        <taxon>Betaproteobacteria</taxon>
        <taxon>Burkholderiales</taxon>
        <taxon>Burkholderiaceae</taxon>
        <taxon>Burkholderia</taxon>
        <taxon>pseudomallei group</taxon>
    </lineage>
</organism>
<name>A0ABR5TED7_9BURK</name>
<protein>
    <submittedName>
        <fullName evidence="2">Transposase</fullName>
    </submittedName>
</protein>
<dbReference type="InterPro" id="IPR001584">
    <property type="entry name" value="Integrase_cat-core"/>
</dbReference>
<dbReference type="Proteomes" id="UP000070255">
    <property type="component" value="Unassembled WGS sequence"/>
</dbReference>
<dbReference type="SUPFAM" id="SSF53098">
    <property type="entry name" value="Ribonuclease H-like"/>
    <property type="match status" value="1"/>
</dbReference>
<evidence type="ECO:0000259" key="1">
    <source>
        <dbReference type="Pfam" id="PF13683"/>
    </source>
</evidence>
<dbReference type="Pfam" id="PF13683">
    <property type="entry name" value="rve_3"/>
    <property type="match status" value="1"/>
</dbReference>
<dbReference type="EMBL" id="LNJQ01000001">
    <property type="protein sequence ID" value="KWZ43336.1"/>
    <property type="molecule type" value="Genomic_DNA"/>
</dbReference>
<comment type="caution">
    <text evidence="2">The sequence shown here is derived from an EMBL/GenBank/DDBJ whole genome shotgun (WGS) entry which is preliminary data.</text>
</comment>
<keyword evidence="3" id="KW-1185">Reference proteome</keyword>
<feature type="domain" description="Integrase catalytic" evidence="1">
    <location>
        <begin position="2"/>
        <end position="29"/>
    </location>
</feature>